<dbReference type="RefSeq" id="WP_345558999.1">
    <property type="nucleotide sequence ID" value="NZ_BAABDQ010000002.1"/>
</dbReference>
<sequence length="61" mass="6295">MNQKSYRRLMLALTLVFGALIAVLALLQIGDIGIVAAVGGIILGLGWALTAVLTGKSNRAS</sequence>
<dbReference type="Proteomes" id="UP001500630">
    <property type="component" value="Unassembled WGS sequence"/>
</dbReference>
<keyword evidence="1" id="KW-0472">Membrane</keyword>
<keyword evidence="1" id="KW-0812">Transmembrane</keyword>
<accession>A0ABP6VB57</accession>
<name>A0ABP6VB57_9ACTN</name>
<evidence type="ECO:0000313" key="3">
    <source>
        <dbReference type="Proteomes" id="UP001500630"/>
    </source>
</evidence>
<dbReference type="EMBL" id="BAABDQ010000002">
    <property type="protein sequence ID" value="GAA3532423.1"/>
    <property type="molecule type" value="Genomic_DNA"/>
</dbReference>
<organism evidence="2 3">
    <name type="scientific">Nonomuraea rosea</name>
    <dbReference type="NCBI Taxonomy" id="638574"/>
    <lineage>
        <taxon>Bacteria</taxon>
        <taxon>Bacillati</taxon>
        <taxon>Actinomycetota</taxon>
        <taxon>Actinomycetes</taxon>
        <taxon>Streptosporangiales</taxon>
        <taxon>Streptosporangiaceae</taxon>
        <taxon>Nonomuraea</taxon>
    </lineage>
</organism>
<comment type="caution">
    <text evidence="2">The sequence shown here is derived from an EMBL/GenBank/DDBJ whole genome shotgun (WGS) entry which is preliminary data.</text>
</comment>
<feature type="transmembrane region" description="Helical" evidence="1">
    <location>
        <begin position="9"/>
        <end position="27"/>
    </location>
</feature>
<evidence type="ECO:0000256" key="1">
    <source>
        <dbReference type="SAM" id="Phobius"/>
    </source>
</evidence>
<keyword evidence="1" id="KW-1133">Transmembrane helix</keyword>
<keyword evidence="3" id="KW-1185">Reference proteome</keyword>
<evidence type="ECO:0008006" key="4">
    <source>
        <dbReference type="Google" id="ProtNLM"/>
    </source>
</evidence>
<feature type="transmembrane region" description="Helical" evidence="1">
    <location>
        <begin position="33"/>
        <end position="53"/>
    </location>
</feature>
<reference evidence="3" key="1">
    <citation type="journal article" date="2019" name="Int. J. Syst. Evol. Microbiol.">
        <title>The Global Catalogue of Microorganisms (GCM) 10K type strain sequencing project: providing services to taxonomists for standard genome sequencing and annotation.</title>
        <authorList>
            <consortium name="The Broad Institute Genomics Platform"/>
            <consortium name="The Broad Institute Genome Sequencing Center for Infectious Disease"/>
            <person name="Wu L."/>
            <person name="Ma J."/>
        </authorList>
    </citation>
    <scope>NUCLEOTIDE SEQUENCE [LARGE SCALE GENOMIC DNA]</scope>
    <source>
        <strain evidence="3">JCM 17326</strain>
    </source>
</reference>
<protein>
    <recommendedName>
        <fullName evidence="4">Secreted protein</fullName>
    </recommendedName>
</protein>
<evidence type="ECO:0000313" key="2">
    <source>
        <dbReference type="EMBL" id="GAA3532423.1"/>
    </source>
</evidence>
<proteinExistence type="predicted"/>
<gene>
    <name evidence="2" type="ORF">GCM10022419_009360</name>
</gene>